<sequence>MDKFRPINRSKRPGRLVLIVLTVFALIWVLLNPKDTLERVRGFMPGTSSSSIKGEWVGHIDIYGIQDPWHRALSKPAVIRFELGPPGYFLGNHGGTGEISIAGQPPRAFRIQALSISAKDPTREFRTSLWLDSYHPNDPNDLVSGGFHGQWKPGESLSIERDLFTGYSMKGLLVKGTDDDYNSLVQVMNAAVGAKP</sequence>
<name>A0A1I3NYV0_9BURK</name>
<keyword evidence="1" id="KW-1133">Transmembrane helix</keyword>
<dbReference type="STRING" id="420953.SAMN05192543_105568"/>
<organism evidence="2 3">
    <name type="scientific">Paraburkholderia megapolitana</name>
    <dbReference type="NCBI Taxonomy" id="420953"/>
    <lineage>
        <taxon>Bacteria</taxon>
        <taxon>Pseudomonadati</taxon>
        <taxon>Pseudomonadota</taxon>
        <taxon>Betaproteobacteria</taxon>
        <taxon>Burkholderiales</taxon>
        <taxon>Burkholderiaceae</taxon>
        <taxon>Paraburkholderia</taxon>
    </lineage>
</organism>
<dbReference type="OrthoDB" id="126440at2"/>
<dbReference type="RefSeq" id="WP_091014569.1">
    <property type="nucleotide sequence ID" value="NZ_CP041745.1"/>
</dbReference>
<dbReference type="Proteomes" id="UP000199548">
    <property type="component" value="Unassembled WGS sequence"/>
</dbReference>
<evidence type="ECO:0000313" key="3">
    <source>
        <dbReference type="Proteomes" id="UP000199548"/>
    </source>
</evidence>
<dbReference type="EMBL" id="FOQU01000005">
    <property type="protein sequence ID" value="SFJ14465.1"/>
    <property type="molecule type" value="Genomic_DNA"/>
</dbReference>
<gene>
    <name evidence="2" type="ORF">SAMN05192543_105568</name>
</gene>
<evidence type="ECO:0000256" key="1">
    <source>
        <dbReference type="SAM" id="Phobius"/>
    </source>
</evidence>
<keyword evidence="1" id="KW-0812">Transmembrane</keyword>
<feature type="transmembrane region" description="Helical" evidence="1">
    <location>
        <begin position="12"/>
        <end position="31"/>
    </location>
</feature>
<protein>
    <submittedName>
        <fullName evidence="2">Uncharacterized protein</fullName>
    </submittedName>
</protein>
<keyword evidence="3" id="KW-1185">Reference proteome</keyword>
<evidence type="ECO:0000313" key="2">
    <source>
        <dbReference type="EMBL" id="SFJ14465.1"/>
    </source>
</evidence>
<accession>A0A1I3NYV0</accession>
<dbReference type="AlphaFoldDB" id="A0A1I3NYV0"/>
<keyword evidence="1" id="KW-0472">Membrane</keyword>
<reference evidence="2 3" key="1">
    <citation type="submission" date="2016-10" db="EMBL/GenBank/DDBJ databases">
        <authorList>
            <person name="de Groot N.N."/>
        </authorList>
    </citation>
    <scope>NUCLEOTIDE SEQUENCE [LARGE SCALE GENOMIC DNA]</scope>
    <source>
        <strain evidence="2 3">LMG 23650</strain>
    </source>
</reference>
<proteinExistence type="predicted"/>